<name>A0A7R9DCE4_TIMPO</name>
<dbReference type="GO" id="GO:0005549">
    <property type="term" value="F:odorant binding"/>
    <property type="evidence" value="ECO:0007669"/>
    <property type="project" value="InterPro"/>
</dbReference>
<organism evidence="11">
    <name type="scientific">Timema poppense</name>
    <name type="common">Walking stick</name>
    <dbReference type="NCBI Taxonomy" id="170557"/>
    <lineage>
        <taxon>Eukaryota</taxon>
        <taxon>Metazoa</taxon>
        <taxon>Ecdysozoa</taxon>
        <taxon>Arthropoda</taxon>
        <taxon>Hexapoda</taxon>
        <taxon>Insecta</taxon>
        <taxon>Pterygota</taxon>
        <taxon>Neoptera</taxon>
        <taxon>Polyneoptera</taxon>
        <taxon>Phasmatodea</taxon>
        <taxon>Timematodea</taxon>
        <taxon>Timematoidea</taxon>
        <taxon>Timematidae</taxon>
        <taxon>Timema</taxon>
    </lineage>
</organism>
<sequence>MKFFPMVITALKIMGVYDIFENSVVRRVYVAFLFICLSINSFAWCVTILLHLTDIQRFTQASFYFVTGINTVVKLYRILSKRRDLNRLIKSFDDIFLKIEAHINIPEHLSIKSLDNRVQKCLLVSWLGAALLCCTYSLSPVTDVITSGSFTNIPLKYNSEHNIIEEGLPLKCWWPFDVTTYPTYQLTYAYQVTFLFIHIMYYIVINTILYAVLYHIIHRFKILRYALKNVIEASIKKVINKEMEGLSSELKQRDYKLYNPRKTNPLIMMMKKTYSSRTGECIQIRSRNNRRSLSERARRVGSLKTFLSRLQNSHRDDLIGLYESCDCDWLHHNISIQMEQDLKLCIQYSQCLLSVCSQLEEIIHPIVCADMLSTLLVFCVCTFQLSLELYKLLRGRLLCFTVRLLRIFSAFAPTTPTTLSTAWAVPHFMFSEPSVTNSSLYSVPMKNNPGILPDVLDFVVSRGIRRRLVLKSLAELDSDHSPVLVNLGRAVSFIDPPEKPNLKRTDWDRFANVLRERLGPTPTFRTAAEIDHGAELITSAIKGSLEASTPRHRPKRAPQASLPDSILRHVREKNRLRKAWQVSRDPVDKANWSRKVHAVREMVREYRNSVWEDKIESLCVQDRSLWQMTRNLMRVPAPRPPIVGRNGPDGQEFMSYLEVICDVGAMTLTLCWLSHELTIQSGLLVGSVFECNWLNAPHSFKTSLLTIMIRAQKPVTLSMGKCGPVNLGTFVSILKVAYSNFAILHDLNNR</sequence>
<keyword evidence="8" id="KW-0675">Receptor</keyword>
<feature type="transmembrane region" description="Helical" evidence="10">
    <location>
        <begin position="61"/>
        <end position="79"/>
    </location>
</feature>
<reference evidence="11" key="1">
    <citation type="submission" date="2020-11" db="EMBL/GenBank/DDBJ databases">
        <authorList>
            <person name="Tran Van P."/>
        </authorList>
    </citation>
    <scope>NUCLEOTIDE SEQUENCE</scope>
</reference>
<dbReference type="GO" id="GO:0004984">
    <property type="term" value="F:olfactory receptor activity"/>
    <property type="evidence" value="ECO:0007669"/>
    <property type="project" value="InterPro"/>
</dbReference>
<dbReference type="Pfam" id="PF02949">
    <property type="entry name" value="7tm_6"/>
    <property type="match status" value="2"/>
</dbReference>
<keyword evidence="7 10" id="KW-0472">Membrane</keyword>
<evidence type="ECO:0008006" key="12">
    <source>
        <dbReference type="Google" id="ProtNLM"/>
    </source>
</evidence>
<dbReference type="PANTHER" id="PTHR21137:SF35">
    <property type="entry name" value="ODORANT RECEPTOR 19A-RELATED"/>
    <property type="match status" value="1"/>
</dbReference>
<dbReference type="EMBL" id="OD005133">
    <property type="protein sequence ID" value="CAD7411082.1"/>
    <property type="molecule type" value="Genomic_DNA"/>
</dbReference>
<evidence type="ECO:0000256" key="1">
    <source>
        <dbReference type="ARBA" id="ARBA00004651"/>
    </source>
</evidence>
<gene>
    <name evidence="11" type="ORF">TPSB3V08_LOCUS7686</name>
</gene>
<evidence type="ECO:0000256" key="9">
    <source>
        <dbReference type="ARBA" id="ARBA00023224"/>
    </source>
</evidence>
<dbReference type="GO" id="GO:0007165">
    <property type="term" value="P:signal transduction"/>
    <property type="evidence" value="ECO:0007669"/>
    <property type="project" value="UniProtKB-KW"/>
</dbReference>
<feature type="transmembrane region" description="Helical" evidence="10">
    <location>
        <begin position="188"/>
        <end position="214"/>
    </location>
</feature>
<keyword evidence="3" id="KW-0716">Sensory transduction</keyword>
<evidence type="ECO:0000256" key="10">
    <source>
        <dbReference type="SAM" id="Phobius"/>
    </source>
</evidence>
<protein>
    <recommendedName>
        <fullName evidence="12">Odorant receptor</fullName>
    </recommendedName>
</protein>
<dbReference type="InterPro" id="IPR004117">
    <property type="entry name" value="7tm6_olfct_rcpt"/>
</dbReference>
<comment type="subcellular location">
    <subcellularLocation>
        <location evidence="1">Cell membrane</location>
        <topology evidence="1">Multi-pass membrane protein</topology>
    </subcellularLocation>
</comment>
<evidence type="ECO:0000256" key="5">
    <source>
        <dbReference type="ARBA" id="ARBA00022725"/>
    </source>
</evidence>
<dbReference type="GO" id="GO:0005886">
    <property type="term" value="C:plasma membrane"/>
    <property type="evidence" value="ECO:0007669"/>
    <property type="project" value="UniProtKB-SubCell"/>
</dbReference>
<keyword evidence="2" id="KW-1003">Cell membrane</keyword>
<keyword evidence="4 10" id="KW-0812">Transmembrane</keyword>
<accession>A0A7R9DCE4</accession>
<evidence type="ECO:0000256" key="2">
    <source>
        <dbReference type="ARBA" id="ARBA00022475"/>
    </source>
</evidence>
<feature type="transmembrane region" description="Helical" evidence="10">
    <location>
        <begin position="28"/>
        <end position="49"/>
    </location>
</feature>
<evidence type="ECO:0000256" key="3">
    <source>
        <dbReference type="ARBA" id="ARBA00022606"/>
    </source>
</evidence>
<evidence type="ECO:0000313" key="11">
    <source>
        <dbReference type="EMBL" id="CAD7411082.1"/>
    </source>
</evidence>
<evidence type="ECO:0000256" key="4">
    <source>
        <dbReference type="ARBA" id="ARBA00022692"/>
    </source>
</evidence>
<evidence type="ECO:0000256" key="7">
    <source>
        <dbReference type="ARBA" id="ARBA00023136"/>
    </source>
</evidence>
<evidence type="ECO:0000256" key="8">
    <source>
        <dbReference type="ARBA" id="ARBA00023170"/>
    </source>
</evidence>
<keyword evidence="6 10" id="KW-1133">Transmembrane helix</keyword>
<evidence type="ECO:0000256" key="6">
    <source>
        <dbReference type="ARBA" id="ARBA00022989"/>
    </source>
</evidence>
<dbReference type="AlphaFoldDB" id="A0A7R9DCE4"/>
<keyword evidence="5" id="KW-0552">Olfaction</keyword>
<dbReference type="PANTHER" id="PTHR21137">
    <property type="entry name" value="ODORANT RECEPTOR"/>
    <property type="match status" value="1"/>
</dbReference>
<proteinExistence type="predicted"/>
<keyword evidence="9" id="KW-0807">Transducer</keyword>